<feature type="compositionally biased region" description="Basic and acidic residues" evidence="1">
    <location>
        <begin position="13"/>
        <end position="29"/>
    </location>
</feature>
<organism evidence="2">
    <name type="scientific">Octopus bimaculoides</name>
    <name type="common">California two-spotted octopus</name>
    <dbReference type="NCBI Taxonomy" id="37653"/>
    <lineage>
        <taxon>Eukaryota</taxon>
        <taxon>Metazoa</taxon>
        <taxon>Spiralia</taxon>
        <taxon>Lophotrochozoa</taxon>
        <taxon>Mollusca</taxon>
        <taxon>Cephalopoda</taxon>
        <taxon>Coleoidea</taxon>
        <taxon>Octopodiformes</taxon>
        <taxon>Octopoda</taxon>
        <taxon>Incirrata</taxon>
        <taxon>Octopodidae</taxon>
        <taxon>Octopus</taxon>
    </lineage>
</organism>
<gene>
    <name evidence="2" type="ORF">OCBIM_22002837mg</name>
</gene>
<dbReference type="OrthoDB" id="5973266at2759"/>
<dbReference type="EMBL" id="KQ417040">
    <property type="protein sequence ID" value="KOF94065.1"/>
    <property type="molecule type" value="Genomic_DNA"/>
</dbReference>
<name>A0A0L8HZ40_OCTBM</name>
<evidence type="ECO:0000256" key="1">
    <source>
        <dbReference type="SAM" id="MobiDB-lite"/>
    </source>
</evidence>
<dbReference type="AlphaFoldDB" id="A0A0L8HZ40"/>
<feature type="region of interest" description="Disordered" evidence="1">
    <location>
        <begin position="1"/>
        <end position="29"/>
    </location>
</feature>
<feature type="compositionally biased region" description="Basic residues" evidence="1">
    <location>
        <begin position="248"/>
        <end position="261"/>
    </location>
</feature>
<feature type="compositionally biased region" description="Polar residues" evidence="1">
    <location>
        <begin position="235"/>
        <end position="247"/>
    </location>
</feature>
<feature type="region of interest" description="Disordered" evidence="1">
    <location>
        <begin position="227"/>
        <end position="261"/>
    </location>
</feature>
<dbReference type="KEGG" id="obi:106867934"/>
<accession>A0A0L8HZ40</accession>
<protein>
    <submittedName>
        <fullName evidence="2">Uncharacterized protein</fullName>
    </submittedName>
</protein>
<evidence type="ECO:0000313" key="2">
    <source>
        <dbReference type="EMBL" id="KOF94065.1"/>
    </source>
</evidence>
<sequence>MKTRLTLKMSAAAKEEEKNPKNGESKQKVPCDAVRSLQEMCDVLCEEAANGFNKQSRLTRDEKQICQKRFSEVFKQIFMSNVRVEQPDLQITEDGKKDSSDMNLEKKKSTSEALTIQLDDAILNIAQKRKEFPKLCVRNLKTYTKLELGYLNSVQVRIPPKPAVPTPPVSFHSPEESESLSKSLKLLSSLSKTTVKDCGRLENLETVKTIVKEVKKSKTHQLIFQTDDSPVPSKMTRSVSHCLQNQQMHRRQSPRFKRRTP</sequence>
<proteinExistence type="predicted"/>
<dbReference type="OMA" id="GNTTKDY"/>
<reference evidence="2" key="1">
    <citation type="submission" date="2015-07" db="EMBL/GenBank/DDBJ databases">
        <title>MeaNS - Measles Nucleotide Surveillance Program.</title>
        <authorList>
            <person name="Tran T."/>
            <person name="Druce J."/>
        </authorList>
    </citation>
    <scope>NUCLEOTIDE SEQUENCE</scope>
    <source>
        <strain evidence="2">UCB-OBI-ISO-001</strain>
        <tissue evidence="2">Gonad</tissue>
    </source>
</reference>